<sequence>MIRTYTTFRWVILSITYQEPDEIALSSQSIDNSLREKLDLAYKDAIDIPFENVKDRCGKYEVKIKIENNKSLVGYIIDEEGWVQNFDILVKIDDENTDNYWNIEIDGATYFCNSYLNSNGDWGFYMDNPTGDAVDTRLAKAEKINKQDELVLKTDSRFDLEKTLENAMFEFIKNDRFKNISDNPKTYFSYFYFVI</sequence>
<keyword evidence="2" id="KW-1185">Reference proteome</keyword>
<accession>A0ABR2HHF2</accession>
<comment type="caution">
    <text evidence="1">The sequence shown here is derived from an EMBL/GenBank/DDBJ whole genome shotgun (WGS) entry which is preliminary data.</text>
</comment>
<evidence type="ECO:0000313" key="1">
    <source>
        <dbReference type="EMBL" id="KAK8847260.1"/>
    </source>
</evidence>
<protein>
    <submittedName>
        <fullName evidence="1">Uncharacterized protein</fullName>
    </submittedName>
</protein>
<evidence type="ECO:0000313" key="2">
    <source>
        <dbReference type="Proteomes" id="UP001470230"/>
    </source>
</evidence>
<dbReference type="EMBL" id="JAPFFF010000028">
    <property type="protein sequence ID" value="KAK8847260.1"/>
    <property type="molecule type" value="Genomic_DNA"/>
</dbReference>
<reference evidence="1 2" key="1">
    <citation type="submission" date="2024-04" db="EMBL/GenBank/DDBJ databases">
        <title>Tritrichomonas musculus Genome.</title>
        <authorList>
            <person name="Alves-Ferreira E."/>
            <person name="Grigg M."/>
            <person name="Lorenzi H."/>
            <person name="Galac M."/>
        </authorList>
    </citation>
    <scope>NUCLEOTIDE SEQUENCE [LARGE SCALE GENOMIC DNA]</scope>
    <source>
        <strain evidence="1 2">EAF2021</strain>
    </source>
</reference>
<gene>
    <name evidence="1" type="ORF">M9Y10_019846</name>
</gene>
<proteinExistence type="predicted"/>
<organism evidence="1 2">
    <name type="scientific">Tritrichomonas musculus</name>
    <dbReference type="NCBI Taxonomy" id="1915356"/>
    <lineage>
        <taxon>Eukaryota</taxon>
        <taxon>Metamonada</taxon>
        <taxon>Parabasalia</taxon>
        <taxon>Tritrichomonadida</taxon>
        <taxon>Tritrichomonadidae</taxon>
        <taxon>Tritrichomonas</taxon>
    </lineage>
</organism>
<dbReference type="Proteomes" id="UP001470230">
    <property type="component" value="Unassembled WGS sequence"/>
</dbReference>
<name>A0ABR2HHF2_9EUKA</name>